<keyword evidence="4 10" id="KW-1133">Transmembrane helix</keyword>
<feature type="transmembrane region" description="Helical" evidence="10">
    <location>
        <begin position="347"/>
        <end position="369"/>
    </location>
</feature>
<keyword evidence="8" id="KW-0807">Transducer</keyword>
<dbReference type="InterPro" id="IPR000276">
    <property type="entry name" value="GPCR_Rhodpsn"/>
</dbReference>
<evidence type="ECO:0000256" key="6">
    <source>
        <dbReference type="ARBA" id="ARBA00023136"/>
    </source>
</evidence>
<dbReference type="AlphaFoldDB" id="A0A067RAU5"/>
<keyword evidence="6 10" id="KW-0472">Membrane</keyword>
<evidence type="ECO:0000256" key="3">
    <source>
        <dbReference type="ARBA" id="ARBA00022692"/>
    </source>
</evidence>
<dbReference type="Gene3D" id="1.20.1070.10">
    <property type="entry name" value="Rhodopsin 7-helix transmembrane proteins"/>
    <property type="match status" value="1"/>
</dbReference>
<proteinExistence type="inferred from homology"/>
<keyword evidence="5" id="KW-0297">G-protein coupled receptor</keyword>
<evidence type="ECO:0000256" key="8">
    <source>
        <dbReference type="ARBA" id="ARBA00023224"/>
    </source>
</evidence>
<comment type="subcellular location">
    <subcellularLocation>
        <location evidence="1">Membrane</location>
        <topology evidence="1">Multi-pass membrane protein</topology>
    </subcellularLocation>
</comment>
<dbReference type="CDD" id="cd00637">
    <property type="entry name" value="7tm_classA_rhodopsin-like"/>
    <property type="match status" value="1"/>
</dbReference>
<dbReference type="Pfam" id="PF00001">
    <property type="entry name" value="7tm_1"/>
    <property type="match status" value="1"/>
</dbReference>
<protein>
    <submittedName>
        <fullName evidence="13">Substance-K receptor</fullName>
    </submittedName>
</protein>
<feature type="transmembrane region" description="Helical" evidence="10">
    <location>
        <begin position="381"/>
        <end position="402"/>
    </location>
</feature>
<sequence>MADYPSIQCNLLLCLVVTWFALTQQNDGSGLLQDHPTLHRKTLKLDSQEETFVKTLSKCSRIKQNDSSISDSSKEDPNHMQLATQEQFSPDSTLKSWYWITEWMKMCWREFRSDQIIKAPSFTDKNYTALLVYLVGSEYGYNIDLETFNEQLEEIIDSSNFYKEFLAVQNRSVHHIFQRTQNISCSSHLTCECLSPDCTVILEEVYSQLLQTISRLKSTYLFIRFIEPVITVSILCLGLLLDGTLLFIFFRHREVRTTNNAMLINIAVSDMLGLTVVLPIKYALYNYHNKRNIFVMKLFALMASQTVLIFVSAFSTLAISAQRCFVISKSLRDFTPQTQSPSRFNTALCIMGVWGAALGITLGLGFLMATASDDRRERSRICIVIVTFLVAAFVLPLCVTVLNARIAAKLHRSARDMPGISSQTTALVRARHRSSAVIIGLSATFWFTHSPFLVWVLVMISHGESLPRYIPSVIYHLFFSNAFLNPLSLYITSRTFRKLFKRYIFRCCYTDYTPRG</sequence>
<feature type="transmembrane region" description="Helical" evidence="10">
    <location>
        <begin position="305"/>
        <end position="326"/>
    </location>
</feature>
<feature type="transmembrane region" description="Helical" evidence="10">
    <location>
        <begin position="262"/>
        <end position="285"/>
    </location>
</feature>
<feature type="transmembrane region" description="Helical" evidence="10">
    <location>
        <begin position="229"/>
        <end position="250"/>
    </location>
</feature>
<evidence type="ECO:0000313" key="14">
    <source>
        <dbReference type="Proteomes" id="UP000027135"/>
    </source>
</evidence>
<dbReference type="GO" id="GO:0005886">
    <property type="term" value="C:plasma membrane"/>
    <property type="evidence" value="ECO:0007669"/>
    <property type="project" value="TreeGrafter"/>
</dbReference>
<evidence type="ECO:0000256" key="11">
    <source>
        <dbReference type="SAM" id="SignalP"/>
    </source>
</evidence>
<dbReference type="InterPro" id="IPR017452">
    <property type="entry name" value="GPCR_Rhodpsn_7TM"/>
</dbReference>
<evidence type="ECO:0000313" key="13">
    <source>
        <dbReference type="EMBL" id="KDR19848.1"/>
    </source>
</evidence>
<evidence type="ECO:0000256" key="4">
    <source>
        <dbReference type="ARBA" id="ARBA00022989"/>
    </source>
</evidence>
<dbReference type="SUPFAM" id="SSF81321">
    <property type="entry name" value="Family A G protein-coupled receptor-like"/>
    <property type="match status" value="1"/>
</dbReference>
<dbReference type="InParanoid" id="A0A067RAU5"/>
<feature type="domain" description="G-protein coupled receptors family 1 profile" evidence="12">
    <location>
        <begin position="241"/>
        <end position="489"/>
    </location>
</feature>
<keyword evidence="7 13" id="KW-0675">Receptor</keyword>
<keyword evidence="3 10" id="KW-0812">Transmembrane</keyword>
<keyword evidence="14" id="KW-1185">Reference proteome</keyword>
<dbReference type="PANTHER" id="PTHR45695:SF15">
    <property type="entry name" value="OPSIN RH2"/>
    <property type="match status" value="1"/>
</dbReference>
<name>A0A067RAU5_ZOONE</name>
<dbReference type="Proteomes" id="UP000027135">
    <property type="component" value="Unassembled WGS sequence"/>
</dbReference>
<dbReference type="GO" id="GO:0004930">
    <property type="term" value="F:G protein-coupled receptor activity"/>
    <property type="evidence" value="ECO:0007669"/>
    <property type="project" value="UniProtKB-KW"/>
</dbReference>
<evidence type="ECO:0000259" key="12">
    <source>
        <dbReference type="PROSITE" id="PS50262"/>
    </source>
</evidence>
<organism evidence="13 14">
    <name type="scientific">Zootermopsis nevadensis</name>
    <name type="common">Dampwood termite</name>
    <dbReference type="NCBI Taxonomy" id="136037"/>
    <lineage>
        <taxon>Eukaryota</taxon>
        <taxon>Metazoa</taxon>
        <taxon>Ecdysozoa</taxon>
        <taxon>Arthropoda</taxon>
        <taxon>Hexapoda</taxon>
        <taxon>Insecta</taxon>
        <taxon>Pterygota</taxon>
        <taxon>Neoptera</taxon>
        <taxon>Polyneoptera</taxon>
        <taxon>Dictyoptera</taxon>
        <taxon>Blattodea</taxon>
        <taxon>Blattoidea</taxon>
        <taxon>Termitoidae</taxon>
        <taxon>Termopsidae</taxon>
        <taxon>Zootermopsis</taxon>
    </lineage>
</organism>
<evidence type="ECO:0000256" key="5">
    <source>
        <dbReference type="ARBA" id="ARBA00023040"/>
    </source>
</evidence>
<evidence type="ECO:0000256" key="7">
    <source>
        <dbReference type="ARBA" id="ARBA00023170"/>
    </source>
</evidence>
<dbReference type="PRINTS" id="PR00237">
    <property type="entry name" value="GPCRRHODOPSN"/>
</dbReference>
<feature type="signal peptide" evidence="11">
    <location>
        <begin position="1"/>
        <end position="23"/>
    </location>
</feature>
<evidence type="ECO:0000256" key="1">
    <source>
        <dbReference type="ARBA" id="ARBA00004141"/>
    </source>
</evidence>
<keyword evidence="11" id="KW-0732">Signal</keyword>
<evidence type="ECO:0000256" key="10">
    <source>
        <dbReference type="SAM" id="Phobius"/>
    </source>
</evidence>
<gene>
    <name evidence="13" type="ORF">L798_05914</name>
</gene>
<dbReference type="PROSITE" id="PS50262">
    <property type="entry name" value="G_PROTEIN_RECEP_F1_2"/>
    <property type="match status" value="1"/>
</dbReference>
<dbReference type="EMBL" id="KK852631">
    <property type="protein sequence ID" value="KDR19848.1"/>
    <property type="molecule type" value="Genomic_DNA"/>
</dbReference>
<comment type="similarity">
    <text evidence="2">Belongs to the G-protein coupled receptor 1 family.</text>
</comment>
<feature type="region of interest" description="Disordered" evidence="9">
    <location>
        <begin position="64"/>
        <end position="84"/>
    </location>
</feature>
<evidence type="ECO:0000256" key="9">
    <source>
        <dbReference type="SAM" id="MobiDB-lite"/>
    </source>
</evidence>
<evidence type="ECO:0000256" key="2">
    <source>
        <dbReference type="ARBA" id="ARBA00010663"/>
    </source>
</evidence>
<dbReference type="PANTHER" id="PTHR45695">
    <property type="entry name" value="LEUCOKININ RECEPTOR-RELATED"/>
    <property type="match status" value="1"/>
</dbReference>
<feature type="chain" id="PRO_5001644916" evidence="11">
    <location>
        <begin position="24"/>
        <end position="516"/>
    </location>
</feature>
<accession>A0A067RAU5</accession>
<reference evidence="13 14" key="1">
    <citation type="journal article" date="2014" name="Nat. Commun.">
        <title>Molecular traces of alternative social organization in a termite genome.</title>
        <authorList>
            <person name="Terrapon N."/>
            <person name="Li C."/>
            <person name="Robertson H.M."/>
            <person name="Ji L."/>
            <person name="Meng X."/>
            <person name="Booth W."/>
            <person name="Chen Z."/>
            <person name="Childers C.P."/>
            <person name="Glastad K.M."/>
            <person name="Gokhale K."/>
            <person name="Gowin J."/>
            <person name="Gronenberg W."/>
            <person name="Hermansen R.A."/>
            <person name="Hu H."/>
            <person name="Hunt B.G."/>
            <person name="Huylmans A.K."/>
            <person name="Khalil S.M."/>
            <person name="Mitchell R.D."/>
            <person name="Munoz-Torres M.C."/>
            <person name="Mustard J.A."/>
            <person name="Pan H."/>
            <person name="Reese J.T."/>
            <person name="Scharf M.E."/>
            <person name="Sun F."/>
            <person name="Vogel H."/>
            <person name="Xiao J."/>
            <person name="Yang W."/>
            <person name="Yang Z."/>
            <person name="Yang Z."/>
            <person name="Zhou J."/>
            <person name="Zhu J."/>
            <person name="Brent C.S."/>
            <person name="Elsik C.G."/>
            <person name="Goodisman M.A."/>
            <person name="Liberles D.A."/>
            <person name="Roe R.M."/>
            <person name="Vargo E.L."/>
            <person name="Vilcinskas A."/>
            <person name="Wang J."/>
            <person name="Bornberg-Bauer E."/>
            <person name="Korb J."/>
            <person name="Zhang G."/>
            <person name="Liebig J."/>
        </authorList>
    </citation>
    <scope>NUCLEOTIDE SEQUENCE [LARGE SCALE GENOMIC DNA]</scope>
    <source>
        <tissue evidence="13">Whole organism</tissue>
    </source>
</reference>
<feature type="transmembrane region" description="Helical" evidence="10">
    <location>
        <begin position="473"/>
        <end position="492"/>
    </location>
</feature>
<feature type="transmembrane region" description="Helical" evidence="10">
    <location>
        <begin position="436"/>
        <end position="461"/>
    </location>
</feature>